<organism evidence="2 3">
    <name type="scientific">Cirrhinus mrigala</name>
    <name type="common">Mrigala</name>
    <dbReference type="NCBI Taxonomy" id="683832"/>
    <lineage>
        <taxon>Eukaryota</taxon>
        <taxon>Metazoa</taxon>
        <taxon>Chordata</taxon>
        <taxon>Craniata</taxon>
        <taxon>Vertebrata</taxon>
        <taxon>Euteleostomi</taxon>
        <taxon>Actinopterygii</taxon>
        <taxon>Neopterygii</taxon>
        <taxon>Teleostei</taxon>
        <taxon>Ostariophysi</taxon>
        <taxon>Cypriniformes</taxon>
        <taxon>Cyprinidae</taxon>
        <taxon>Labeoninae</taxon>
        <taxon>Labeonini</taxon>
        <taxon>Cirrhinus</taxon>
    </lineage>
</organism>
<dbReference type="Pfam" id="PF00568">
    <property type="entry name" value="WH1"/>
    <property type="match status" value="1"/>
</dbReference>
<gene>
    <name evidence="2" type="ORF">M9458_005018</name>
</gene>
<dbReference type="Gene3D" id="2.30.29.30">
    <property type="entry name" value="Pleckstrin-homology domain (PH domain)/Phosphotyrosine-binding domain (PTB)"/>
    <property type="match status" value="1"/>
</dbReference>
<proteinExistence type="predicted"/>
<dbReference type="PROSITE" id="PS50229">
    <property type="entry name" value="WH1"/>
    <property type="match status" value="1"/>
</dbReference>
<keyword evidence="3" id="KW-1185">Reference proteome</keyword>
<dbReference type="InterPro" id="IPR011993">
    <property type="entry name" value="PH-like_dom_sf"/>
</dbReference>
<dbReference type="Proteomes" id="UP001529510">
    <property type="component" value="Unassembled WGS sequence"/>
</dbReference>
<dbReference type="AlphaFoldDB" id="A0ABD0RU16"/>
<dbReference type="SUPFAM" id="SSF50729">
    <property type="entry name" value="PH domain-like"/>
    <property type="match status" value="1"/>
</dbReference>
<dbReference type="InterPro" id="IPR045027">
    <property type="entry name" value="Homer"/>
</dbReference>
<evidence type="ECO:0000313" key="3">
    <source>
        <dbReference type="Proteomes" id="UP001529510"/>
    </source>
</evidence>
<feature type="domain" description="WH1" evidence="1">
    <location>
        <begin position="1"/>
        <end position="52"/>
    </location>
</feature>
<evidence type="ECO:0000259" key="1">
    <source>
        <dbReference type="PROSITE" id="PS50229"/>
    </source>
</evidence>
<accession>A0ABD0RU16</accession>
<evidence type="ECO:0000313" key="2">
    <source>
        <dbReference type="EMBL" id="KAL0201831.1"/>
    </source>
</evidence>
<sequence length="52" mass="5931">EQPIFSTRAHVFQIDPATKRNWIPASKHAVTVSFFYDANRHAYRIISVGGTK</sequence>
<feature type="non-terminal residue" evidence="2">
    <location>
        <position position="52"/>
    </location>
</feature>
<dbReference type="PANTHER" id="PTHR10918">
    <property type="entry name" value="HOMER"/>
    <property type="match status" value="1"/>
</dbReference>
<comment type="caution">
    <text evidence="2">The sequence shown here is derived from an EMBL/GenBank/DDBJ whole genome shotgun (WGS) entry which is preliminary data.</text>
</comment>
<feature type="non-terminal residue" evidence="2">
    <location>
        <position position="1"/>
    </location>
</feature>
<name>A0ABD0RU16_CIRMR</name>
<reference evidence="2 3" key="1">
    <citation type="submission" date="2024-05" db="EMBL/GenBank/DDBJ databases">
        <title>Genome sequencing and assembly of Indian major carp, Cirrhinus mrigala (Hamilton, 1822).</title>
        <authorList>
            <person name="Mohindra V."/>
            <person name="Chowdhury L.M."/>
            <person name="Lal K."/>
            <person name="Jena J.K."/>
        </authorList>
    </citation>
    <scope>NUCLEOTIDE SEQUENCE [LARGE SCALE GENOMIC DNA]</scope>
    <source>
        <strain evidence="2">CM1030</strain>
        <tissue evidence="2">Blood</tissue>
    </source>
</reference>
<dbReference type="EMBL" id="JAMKFB020000002">
    <property type="protein sequence ID" value="KAL0201831.1"/>
    <property type="molecule type" value="Genomic_DNA"/>
</dbReference>
<dbReference type="InterPro" id="IPR000697">
    <property type="entry name" value="WH1/EVH1_dom"/>
</dbReference>
<protein>
    <recommendedName>
        <fullName evidence="1">WH1 domain-containing protein</fullName>
    </recommendedName>
</protein>